<organism evidence="6 7">
    <name type="scientific">Sphingomonas floccifaciens</name>
    <dbReference type="NCBI Taxonomy" id="1844115"/>
    <lineage>
        <taxon>Bacteria</taxon>
        <taxon>Pseudomonadati</taxon>
        <taxon>Pseudomonadota</taxon>
        <taxon>Alphaproteobacteria</taxon>
        <taxon>Sphingomonadales</taxon>
        <taxon>Sphingomonadaceae</taxon>
        <taxon>Sphingomonas</taxon>
    </lineage>
</organism>
<keyword evidence="3 5" id="KW-0560">Oxidoreductase</keyword>
<evidence type="ECO:0000256" key="1">
    <source>
        <dbReference type="ARBA" id="ARBA00006787"/>
    </source>
</evidence>
<evidence type="ECO:0000256" key="5">
    <source>
        <dbReference type="RuleBase" id="RU364048"/>
    </source>
</evidence>
<dbReference type="RefSeq" id="WP_380940660.1">
    <property type="nucleotide sequence ID" value="NZ_JBHUFC010000003.1"/>
</dbReference>
<gene>
    <name evidence="6" type="ORF">ACFSC3_11895</name>
</gene>
<keyword evidence="5" id="KW-0223">Dioxygenase</keyword>
<dbReference type="Pfam" id="PF03055">
    <property type="entry name" value="RPE65"/>
    <property type="match status" value="1"/>
</dbReference>
<dbReference type="PANTHER" id="PTHR10543:SF89">
    <property type="entry name" value="CAROTENOID 9,10(9',10')-CLEAVAGE DIOXYGENASE 1"/>
    <property type="match status" value="1"/>
</dbReference>
<keyword evidence="4 5" id="KW-0408">Iron</keyword>
<keyword evidence="2 5" id="KW-0479">Metal-binding</keyword>
<evidence type="ECO:0000313" key="6">
    <source>
        <dbReference type="EMBL" id="MFD1788275.1"/>
    </source>
</evidence>
<dbReference type="PANTHER" id="PTHR10543">
    <property type="entry name" value="BETA-CAROTENE DIOXYGENASE"/>
    <property type="match status" value="1"/>
</dbReference>
<evidence type="ECO:0000256" key="4">
    <source>
        <dbReference type="ARBA" id="ARBA00023004"/>
    </source>
</evidence>
<proteinExistence type="inferred from homology"/>
<evidence type="ECO:0000256" key="2">
    <source>
        <dbReference type="ARBA" id="ARBA00022723"/>
    </source>
</evidence>
<sequence length="486" mass="55112">MSQMSDFFAPQAFEANVAECPVEGKIPPGLNGAFVRVGGDWAYAPKHADDSVFNQDGYVSRFRFRDGKVSYKGRWVETERYRNNRAAGRQLYGYYRNPYDCEPAVAHVAEPWRNTAANTSVEVHAGRLFALKEDARPIEIDPITLETRGFHDFDGGYSSQTFTAHPKIDPVTGEMLTFGYEATGLASDDLFFYVIDRAGRVTRETRLKVPYVSMIHDWAITEKHVIFPVFGYVTDMERLQAGKIHWTWDSTVPTWYGILPRDGEARDVRWFKGPNRAIVHTFNARTVGDTVILEAPIFETNPFPFFPFADGSKWDPVKSRSLIRRLTFDLNSKDDGCSEEVLFPGQAVVDLGRVDERFMGRDTRYAYTSFNDDTKPLDRDRVGTGVRRITNSYGIFDLKDRTMRSFFAGPTHALQEVTFIPRHAGADEGDGWLLGTASNYAEMRTELVIVDALHPEDGAVARVILPFRSNVQVHGRWYGDDQLDFG</sequence>
<evidence type="ECO:0000256" key="3">
    <source>
        <dbReference type="ARBA" id="ARBA00023002"/>
    </source>
</evidence>
<comment type="caution">
    <text evidence="6">The sequence shown here is derived from an EMBL/GenBank/DDBJ whole genome shotgun (WGS) entry which is preliminary data.</text>
</comment>
<protein>
    <recommendedName>
        <fullName evidence="5">Dioxygenase</fullName>
        <ecNumber evidence="5">1.13.11.-</ecNumber>
    </recommendedName>
</protein>
<evidence type="ECO:0000313" key="7">
    <source>
        <dbReference type="Proteomes" id="UP001597283"/>
    </source>
</evidence>
<name>A0ABW4NG54_9SPHN</name>
<dbReference type="EC" id="1.13.11.-" evidence="5"/>
<comment type="similarity">
    <text evidence="1 5">Belongs to the carotenoid oxygenase family.</text>
</comment>
<keyword evidence="7" id="KW-1185">Reference proteome</keyword>
<dbReference type="Proteomes" id="UP001597283">
    <property type="component" value="Unassembled WGS sequence"/>
</dbReference>
<accession>A0ABW4NG54</accession>
<comment type="cofactor">
    <cofactor evidence="5">
        <name>Fe(2+)</name>
        <dbReference type="ChEBI" id="CHEBI:29033"/>
    </cofactor>
    <text evidence="5">Binds 1 Fe(2+) ion per subunit.</text>
</comment>
<reference evidence="7" key="1">
    <citation type="journal article" date="2019" name="Int. J. Syst. Evol. Microbiol.">
        <title>The Global Catalogue of Microorganisms (GCM) 10K type strain sequencing project: providing services to taxonomists for standard genome sequencing and annotation.</title>
        <authorList>
            <consortium name="The Broad Institute Genomics Platform"/>
            <consortium name="The Broad Institute Genome Sequencing Center for Infectious Disease"/>
            <person name="Wu L."/>
            <person name="Ma J."/>
        </authorList>
    </citation>
    <scope>NUCLEOTIDE SEQUENCE [LARGE SCALE GENOMIC DNA]</scope>
    <source>
        <strain evidence="7">Q85</strain>
    </source>
</reference>
<dbReference type="InterPro" id="IPR004294">
    <property type="entry name" value="Carotenoid_Oase"/>
</dbReference>
<dbReference type="EMBL" id="JBHUFC010000003">
    <property type="protein sequence ID" value="MFD1788275.1"/>
    <property type="molecule type" value="Genomic_DNA"/>
</dbReference>